<evidence type="ECO:0000256" key="1">
    <source>
        <dbReference type="SAM" id="MobiDB-lite"/>
    </source>
</evidence>
<name>A0A4R0REI0_9APHY</name>
<feature type="region of interest" description="Disordered" evidence="1">
    <location>
        <begin position="127"/>
        <end position="261"/>
    </location>
</feature>
<dbReference type="EMBL" id="RWJN01000197">
    <property type="protein sequence ID" value="TCD65133.1"/>
    <property type="molecule type" value="Genomic_DNA"/>
</dbReference>
<reference evidence="2 3" key="1">
    <citation type="submission" date="2018-11" db="EMBL/GenBank/DDBJ databases">
        <title>Genome assembly of Steccherinum ochraceum LE-BIN_3174, the white-rot fungus of the Steccherinaceae family (The Residual Polyporoid clade, Polyporales, Basidiomycota).</title>
        <authorList>
            <person name="Fedorova T.V."/>
            <person name="Glazunova O.A."/>
            <person name="Landesman E.O."/>
            <person name="Moiseenko K.V."/>
            <person name="Psurtseva N.V."/>
            <person name="Savinova O.S."/>
            <person name="Shakhova N.V."/>
            <person name="Tyazhelova T.V."/>
            <person name="Vasina D.V."/>
        </authorList>
    </citation>
    <scope>NUCLEOTIDE SEQUENCE [LARGE SCALE GENOMIC DNA]</scope>
    <source>
        <strain evidence="2 3">LE-BIN_3174</strain>
    </source>
</reference>
<evidence type="ECO:0000313" key="3">
    <source>
        <dbReference type="Proteomes" id="UP000292702"/>
    </source>
</evidence>
<feature type="region of interest" description="Disordered" evidence="1">
    <location>
        <begin position="1"/>
        <end position="24"/>
    </location>
</feature>
<feature type="compositionally biased region" description="Acidic residues" evidence="1">
    <location>
        <begin position="168"/>
        <end position="196"/>
    </location>
</feature>
<dbReference type="PANTHER" id="PTHR38846">
    <property type="entry name" value="C3H1-TYPE DOMAIN-CONTAINING PROTEIN"/>
    <property type="match status" value="1"/>
</dbReference>
<dbReference type="PANTHER" id="PTHR38846:SF1">
    <property type="entry name" value="C3H1-TYPE DOMAIN-CONTAINING PROTEIN"/>
    <property type="match status" value="1"/>
</dbReference>
<dbReference type="OrthoDB" id="6105938at2759"/>
<gene>
    <name evidence="2" type="ORF">EIP91_003064</name>
</gene>
<feature type="compositionally biased region" description="Acidic residues" evidence="1">
    <location>
        <begin position="210"/>
        <end position="226"/>
    </location>
</feature>
<keyword evidence="3" id="KW-1185">Reference proteome</keyword>
<organism evidence="2 3">
    <name type="scientific">Steccherinum ochraceum</name>
    <dbReference type="NCBI Taxonomy" id="92696"/>
    <lineage>
        <taxon>Eukaryota</taxon>
        <taxon>Fungi</taxon>
        <taxon>Dikarya</taxon>
        <taxon>Basidiomycota</taxon>
        <taxon>Agaricomycotina</taxon>
        <taxon>Agaricomycetes</taxon>
        <taxon>Polyporales</taxon>
        <taxon>Steccherinaceae</taxon>
        <taxon>Steccherinum</taxon>
    </lineage>
</organism>
<feature type="compositionally biased region" description="Acidic residues" evidence="1">
    <location>
        <begin position="150"/>
        <end position="159"/>
    </location>
</feature>
<evidence type="ECO:0000313" key="2">
    <source>
        <dbReference type="EMBL" id="TCD65133.1"/>
    </source>
</evidence>
<feature type="compositionally biased region" description="Acidic residues" evidence="1">
    <location>
        <begin position="247"/>
        <end position="261"/>
    </location>
</feature>
<accession>A0A4R0REI0</accession>
<protein>
    <submittedName>
        <fullName evidence="2">Uncharacterized protein</fullName>
    </submittedName>
</protein>
<comment type="caution">
    <text evidence="2">The sequence shown here is derived from an EMBL/GenBank/DDBJ whole genome shotgun (WGS) entry which is preliminary data.</text>
</comment>
<sequence length="261" mass="28772">MSNPLPHAEELYSQDGSAREEASRARKTALVRQFNDNFGNDENDLEAWHKLCRVIGIRPVPSDIYSCRQAVQATHVNMVDVVQASETGGTVPVFDSEQELSEYTIATGKFFPRDHVESSDLLRHCLRHINDPNSPSSLGPRGSKRKRNEYEDEGEDGSEGESGSGEGSEGDDYSDAEEDNAEDEGSSDDDEDEDEDRDARQGGGSGVGYGDDDEEEDEEDEDDDDGGGGVGAYGDNYTNHEYHYDGGYDEDEGDNGYDDYY</sequence>
<dbReference type="Proteomes" id="UP000292702">
    <property type="component" value="Unassembled WGS sequence"/>
</dbReference>
<proteinExistence type="predicted"/>
<dbReference type="AlphaFoldDB" id="A0A4R0REI0"/>